<evidence type="ECO:0000313" key="1">
    <source>
        <dbReference type="EMBL" id="KAH3702093.1"/>
    </source>
</evidence>
<accession>A0A9D4BP12</accession>
<organism evidence="1 2">
    <name type="scientific">Dreissena polymorpha</name>
    <name type="common">Zebra mussel</name>
    <name type="synonym">Mytilus polymorpha</name>
    <dbReference type="NCBI Taxonomy" id="45954"/>
    <lineage>
        <taxon>Eukaryota</taxon>
        <taxon>Metazoa</taxon>
        <taxon>Spiralia</taxon>
        <taxon>Lophotrochozoa</taxon>
        <taxon>Mollusca</taxon>
        <taxon>Bivalvia</taxon>
        <taxon>Autobranchia</taxon>
        <taxon>Heteroconchia</taxon>
        <taxon>Euheterodonta</taxon>
        <taxon>Imparidentia</taxon>
        <taxon>Neoheterodontei</taxon>
        <taxon>Myida</taxon>
        <taxon>Dreissenoidea</taxon>
        <taxon>Dreissenidae</taxon>
        <taxon>Dreissena</taxon>
    </lineage>
</organism>
<reference evidence="1" key="1">
    <citation type="journal article" date="2019" name="bioRxiv">
        <title>The Genome of the Zebra Mussel, Dreissena polymorpha: A Resource for Invasive Species Research.</title>
        <authorList>
            <person name="McCartney M.A."/>
            <person name="Auch B."/>
            <person name="Kono T."/>
            <person name="Mallez S."/>
            <person name="Zhang Y."/>
            <person name="Obille A."/>
            <person name="Becker A."/>
            <person name="Abrahante J.E."/>
            <person name="Garbe J."/>
            <person name="Badalamenti J.P."/>
            <person name="Herman A."/>
            <person name="Mangelson H."/>
            <person name="Liachko I."/>
            <person name="Sullivan S."/>
            <person name="Sone E.D."/>
            <person name="Koren S."/>
            <person name="Silverstein K.A.T."/>
            <person name="Beckman K.B."/>
            <person name="Gohl D.M."/>
        </authorList>
    </citation>
    <scope>NUCLEOTIDE SEQUENCE</scope>
    <source>
        <strain evidence="1">Duluth1</strain>
        <tissue evidence="1">Whole animal</tissue>
    </source>
</reference>
<sequence>MCSTSIATDTYELAVLENKTTDAWIKGNAVCLNADLYPATIASVINTQLDTNDKQQCYWTGIIRANTLLRRDSIDHAYHSDVSYGFLDGHNGKLNFTSNGMKPALCSSEGPIDDTTTAGSYTKIRGATKSIEDRTIMRDVTKSTECQVIDDTKGTTVRSRSRSHMFF</sequence>
<dbReference type="AlphaFoldDB" id="A0A9D4BP12"/>
<keyword evidence="2" id="KW-1185">Reference proteome</keyword>
<reference evidence="1" key="2">
    <citation type="submission" date="2020-11" db="EMBL/GenBank/DDBJ databases">
        <authorList>
            <person name="McCartney M.A."/>
            <person name="Auch B."/>
            <person name="Kono T."/>
            <person name="Mallez S."/>
            <person name="Becker A."/>
            <person name="Gohl D.M."/>
            <person name="Silverstein K.A.T."/>
            <person name="Koren S."/>
            <person name="Bechman K.B."/>
            <person name="Herman A."/>
            <person name="Abrahante J.E."/>
            <person name="Garbe J."/>
        </authorList>
    </citation>
    <scope>NUCLEOTIDE SEQUENCE</scope>
    <source>
        <strain evidence="1">Duluth1</strain>
        <tissue evidence="1">Whole animal</tissue>
    </source>
</reference>
<comment type="caution">
    <text evidence="1">The sequence shown here is derived from an EMBL/GenBank/DDBJ whole genome shotgun (WGS) entry which is preliminary data.</text>
</comment>
<dbReference type="Proteomes" id="UP000828390">
    <property type="component" value="Unassembled WGS sequence"/>
</dbReference>
<proteinExistence type="predicted"/>
<name>A0A9D4BP12_DREPO</name>
<dbReference type="EMBL" id="JAIWYP010000015">
    <property type="protein sequence ID" value="KAH3702093.1"/>
    <property type="molecule type" value="Genomic_DNA"/>
</dbReference>
<gene>
    <name evidence="1" type="ORF">DPMN_077095</name>
</gene>
<protein>
    <submittedName>
        <fullName evidence="1">Uncharacterized protein</fullName>
    </submittedName>
</protein>
<evidence type="ECO:0000313" key="2">
    <source>
        <dbReference type="Proteomes" id="UP000828390"/>
    </source>
</evidence>